<dbReference type="PANTHER" id="PTHR13452">
    <property type="entry name" value="THUMP DOMAIN CONTAINING PROTEIN 1-RELATED"/>
    <property type="match status" value="1"/>
</dbReference>
<dbReference type="PANTHER" id="PTHR13452:SF10">
    <property type="entry name" value="THUMP DOMAIN-CONTAINING PROTEIN 1"/>
    <property type="match status" value="1"/>
</dbReference>
<dbReference type="OrthoDB" id="367221at2759"/>
<dbReference type="Gene3D" id="3.30.2300.10">
    <property type="entry name" value="THUMP superfamily"/>
    <property type="match status" value="1"/>
</dbReference>
<dbReference type="SUPFAM" id="SSF143437">
    <property type="entry name" value="THUMP domain-like"/>
    <property type="match status" value="1"/>
</dbReference>
<dbReference type="PROSITE" id="PS51165">
    <property type="entry name" value="THUMP"/>
    <property type="match status" value="1"/>
</dbReference>
<gene>
    <name evidence="3" type="ORF">VFPPC_08170</name>
</gene>
<evidence type="ECO:0000256" key="1">
    <source>
        <dbReference type="PROSITE-ProRule" id="PRU00529"/>
    </source>
</evidence>
<protein>
    <submittedName>
        <fullName evidence="3">THUMP domain-containing protein</fullName>
    </submittedName>
</protein>
<feature type="domain" description="THUMP" evidence="2">
    <location>
        <begin position="79"/>
        <end position="207"/>
    </location>
</feature>
<keyword evidence="1" id="KW-0694">RNA-binding</keyword>
<dbReference type="CDD" id="cd11717">
    <property type="entry name" value="THUMP_THUMPD1_like"/>
    <property type="match status" value="1"/>
</dbReference>
<dbReference type="GO" id="GO:0006400">
    <property type="term" value="P:tRNA modification"/>
    <property type="evidence" value="ECO:0007669"/>
    <property type="project" value="InterPro"/>
</dbReference>
<dbReference type="STRING" id="1380566.A0A179FM51"/>
<evidence type="ECO:0000259" key="2">
    <source>
        <dbReference type="PROSITE" id="PS51165"/>
    </source>
</evidence>
<dbReference type="EMBL" id="LSBJ02000004">
    <property type="protein sequence ID" value="OAQ66634.2"/>
    <property type="molecule type" value="Genomic_DNA"/>
</dbReference>
<dbReference type="KEGG" id="pchm:VFPPC_08170"/>
<reference evidence="3 4" key="1">
    <citation type="journal article" date="2016" name="PLoS Pathog.">
        <title>Biosynthesis of antibiotic leucinostatins in bio-control fungus Purpureocillium lilacinum and their inhibition on phytophthora revealed by genome mining.</title>
        <authorList>
            <person name="Wang G."/>
            <person name="Liu Z."/>
            <person name="Lin R."/>
            <person name="Li E."/>
            <person name="Mao Z."/>
            <person name="Ling J."/>
            <person name="Yang Y."/>
            <person name="Yin W.B."/>
            <person name="Xie B."/>
        </authorList>
    </citation>
    <scope>NUCLEOTIDE SEQUENCE [LARGE SCALE GENOMIC DNA]</scope>
    <source>
        <strain evidence="3">170</strain>
    </source>
</reference>
<evidence type="ECO:0000313" key="4">
    <source>
        <dbReference type="Proteomes" id="UP000078397"/>
    </source>
</evidence>
<sequence>MYGIDLPTTDQDSAEVDADADIEASIEAELSAMKSKEAPHSRQTFTPVSLNIECLFFMKTMDPIQPGLLARKMCEDARDCQDPRQRKCKYINRLTPVFDMDRATESGIVKVARTVLAPWFDLTPEDTDEAHEVKQHCPSTPSPSSIPYTVSYAIRHNIRNHVTFKSEEVIKKIAGLINVKHTVNLSKPDKVILVEIFQLFCGISVVDGKEWETLKRYNMNALYSIAP</sequence>
<organism evidence="3 4">
    <name type="scientific">Pochonia chlamydosporia 170</name>
    <dbReference type="NCBI Taxonomy" id="1380566"/>
    <lineage>
        <taxon>Eukaryota</taxon>
        <taxon>Fungi</taxon>
        <taxon>Dikarya</taxon>
        <taxon>Ascomycota</taxon>
        <taxon>Pezizomycotina</taxon>
        <taxon>Sordariomycetes</taxon>
        <taxon>Hypocreomycetidae</taxon>
        <taxon>Hypocreales</taxon>
        <taxon>Clavicipitaceae</taxon>
        <taxon>Pochonia</taxon>
    </lineage>
</organism>
<dbReference type="Proteomes" id="UP000078397">
    <property type="component" value="Unassembled WGS sequence"/>
</dbReference>
<proteinExistence type="predicted"/>
<dbReference type="Pfam" id="PF02926">
    <property type="entry name" value="THUMP"/>
    <property type="match status" value="1"/>
</dbReference>
<dbReference type="GeneID" id="28850916"/>
<comment type="caution">
    <text evidence="3">The sequence shown here is derived from an EMBL/GenBank/DDBJ whole genome shotgun (WGS) entry which is preliminary data.</text>
</comment>
<dbReference type="InterPro" id="IPR040183">
    <property type="entry name" value="THUMPD1-like"/>
</dbReference>
<evidence type="ECO:0000313" key="3">
    <source>
        <dbReference type="EMBL" id="OAQ66634.2"/>
    </source>
</evidence>
<dbReference type="AlphaFoldDB" id="A0A179FM51"/>
<dbReference type="RefSeq" id="XP_018143721.2">
    <property type="nucleotide sequence ID" value="XM_018286922.2"/>
</dbReference>
<name>A0A179FM51_METCM</name>
<keyword evidence="4" id="KW-1185">Reference proteome</keyword>
<dbReference type="GO" id="GO:0003723">
    <property type="term" value="F:RNA binding"/>
    <property type="evidence" value="ECO:0007669"/>
    <property type="project" value="UniProtKB-UniRule"/>
</dbReference>
<dbReference type="InterPro" id="IPR004114">
    <property type="entry name" value="THUMP_dom"/>
</dbReference>
<accession>A0A179FM51</accession>